<dbReference type="PANTHER" id="PTHR34796:SF1">
    <property type="entry name" value="EXPRESSED PROTEIN"/>
    <property type="match status" value="1"/>
</dbReference>
<dbReference type="InterPro" id="IPR023203">
    <property type="entry name" value="TTHA0068_sf"/>
</dbReference>
<dbReference type="Gene3D" id="1.10.3450.10">
    <property type="entry name" value="TTHA0068-like"/>
    <property type="match status" value="1"/>
</dbReference>
<proteinExistence type="predicted"/>
<dbReference type="AlphaFoldDB" id="A0A920BS61"/>
<dbReference type="Proteomes" id="UP000682111">
    <property type="component" value="Unassembled WGS sequence"/>
</dbReference>
<accession>A0A920BS61</accession>
<dbReference type="RefSeq" id="WP_095306619.1">
    <property type="nucleotide sequence ID" value="NZ_BORC01000001.1"/>
</dbReference>
<evidence type="ECO:0000313" key="2">
    <source>
        <dbReference type="Proteomes" id="UP000682111"/>
    </source>
</evidence>
<gene>
    <name evidence="1" type="ORF">J27TS8_06710</name>
</gene>
<organism evidence="1 2">
    <name type="scientific">Robertmurraya siralis</name>
    <dbReference type="NCBI Taxonomy" id="77777"/>
    <lineage>
        <taxon>Bacteria</taxon>
        <taxon>Bacillati</taxon>
        <taxon>Bacillota</taxon>
        <taxon>Bacilli</taxon>
        <taxon>Bacillales</taxon>
        <taxon>Bacillaceae</taxon>
        <taxon>Robertmurraya</taxon>
    </lineage>
</organism>
<dbReference type="OrthoDB" id="165483at2"/>
<protein>
    <recommendedName>
        <fullName evidence="3">DUF309 domain-containing protein</fullName>
    </recommendedName>
</protein>
<comment type="caution">
    <text evidence="1">The sequence shown here is derived from an EMBL/GenBank/DDBJ whole genome shotgun (WGS) entry which is preliminary data.</text>
</comment>
<dbReference type="InterPro" id="IPR005500">
    <property type="entry name" value="DUF309"/>
</dbReference>
<dbReference type="Pfam" id="PF03745">
    <property type="entry name" value="DUF309"/>
    <property type="match status" value="1"/>
</dbReference>
<sequence>MYPQEYIEFLVHFHGDRDYFECHEILEEYWKKVDKNNKNSVLVGLILLAVSNYHHRRGNFSGAARTLKKSLMIIEQHNLDALGLSKEELLILLKARLTHIQERKEYLSMRLPIKDSSLIEACKKSCQQKGVNWCEKSDLSNDEIVHRHLLRDRSEVMIERAQAIKLRQKKGSE</sequence>
<dbReference type="PANTHER" id="PTHR34796">
    <property type="entry name" value="EXPRESSED PROTEIN"/>
    <property type="match status" value="1"/>
</dbReference>
<keyword evidence="2" id="KW-1185">Reference proteome</keyword>
<evidence type="ECO:0000313" key="1">
    <source>
        <dbReference type="EMBL" id="GIN60678.1"/>
    </source>
</evidence>
<dbReference type="EMBL" id="BORC01000001">
    <property type="protein sequence ID" value="GIN60678.1"/>
    <property type="molecule type" value="Genomic_DNA"/>
</dbReference>
<name>A0A920BS61_9BACI</name>
<dbReference type="SUPFAM" id="SSF140663">
    <property type="entry name" value="TTHA0068-like"/>
    <property type="match status" value="1"/>
</dbReference>
<reference evidence="1" key="1">
    <citation type="submission" date="2021-03" db="EMBL/GenBank/DDBJ databases">
        <title>Antimicrobial resistance genes in bacteria isolated from Japanese honey, and their potential for conferring macrolide and lincosamide resistance in the American foulbrood pathogen Paenibacillus larvae.</title>
        <authorList>
            <person name="Okamoto M."/>
            <person name="Kumagai M."/>
            <person name="Kanamori H."/>
            <person name="Takamatsu D."/>
        </authorList>
    </citation>
    <scope>NUCLEOTIDE SEQUENCE</scope>
    <source>
        <strain evidence="1">J27TS8</strain>
    </source>
</reference>
<evidence type="ECO:0008006" key="3">
    <source>
        <dbReference type="Google" id="ProtNLM"/>
    </source>
</evidence>